<dbReference type="AlphaFoldDB" id="A0AA94JWJ8"/>
<dbReference type="GO" id="GO:0010468">
    <property type="term" value="P:regulation of gene expression"/>
    <property type="evidence" value="ECO:0007669"/>
    <property type="project" value="InterPro"/>
</dbReference>
<dbReference type="PANTHER" id="PTHR38457">
    <property type="entry name" value="REGULATOR ABRB-RELATED"/>
    <property type="match status" value="1"/>
</dbReference>
<keyword evidence="1" id="KW-1133">Transmembrane helix</keyword>
<dbReference type="Pfam" id="PF05145">
    <property type="entry name" value="AbrB"/>
    <property type="match status" value="1"/>
</dbReference>
<organism evidence="2 3">
    <name type="scientific">Arcobacter cloacae</name>
    <dbReference type="NCBI Taxonomy" id="1054034"/>
    <lineage>
        <taxon>Bacteria</taxon>
        <taxon>Pseudomonadati</taxon>
        <taxon>Campylobacterota</taxon>
        <taxon>Epsilonproteobacteria</taxon>
        <taxon>Campylobacterales</taxon>
        <taxon>Arcobacteraceae</taxon>
        <taxon>Arcobacter</taxon>
    </lineage>
</organism>
<sequence length="349" mass="38965">MININYKSLLQMLLALFIGTCGSIFFIYLNLPLPWLLGSIFATTIAMRFEKLPIISPKTFSPPARILIGLTIGSAFTPEILDYIGVYFFSLLLVIPFTILTIILGTYYYHKLLKYDIKTSYLGSMPGGVIEMVIIGEEIKANIAKITLMQSSRLFFVVISIPLIIQYGFNIDISGNKLITTPILEINLFEFFILLILGYIGAIVAKRYKVTAALLIGPMIISIFVHSTGLITTIVPDEFLKFVQVVFGTIIGFTFKGVELKTIVKTLFSTFGHFIILIILCTLFVMISYYLFDFPIVSTLLAFGPGGQSEINLIAILVGANLPYITLHHIVRLFIVMNIAPIIAKKFKD</sequence>
<evidence type="ECO:0000313" key="3">
    <source>
        <dbReference type="Proteomes" id="UP000290378"/>
    </source>
</evidence>
<feature type="transmembrane region" description="Helical" evidence="1">
    <location>
        <begin position="212"/>
        <end position="233"/>
    </location>
</feature>
<dbReference type="GO" id="GO:0016020">
    <property type="term" value="C:membrane"/>
    <property type="evidence" value="ECO:0007669"/>
    <property type="project" value="InterPro"/>
</dbReference>
<keyword evidence="2" id="KW-0503">Monooxygenase</keyword>
<keyword evidence="3" id="KW-1185">Reference proteome</keyword>
<comment type="caution">
    <text evidence="2">The sequence shown here is derived from an EMBL/GenBank/DDBJ whole genome shotgun (WGS) entry which is preliminary data.</text>
</comment>
<evidence type="ECO:0000256" key="1">
    <source>
        <dbReference type="SAM" id="Phobius"/>
    </source>
</evidence>
<feature type="transmembrane region" description="Helical" evidence="1">
    <location>
        <begin position="12"/>
        <end position="29"/>
    </location>
</feature>
<dbReference type="Proteomes" id="UP000290378">
    <property type="component" value="Unassembled WGS sequence"/>
</dbReference>
<dbReference type="InterPro" id="IPR007820">
    <property type="entry name" value="AbrB_fam"/>
</dbReference>
<proteinExistence type="predicted"/>
<reference evidence="2 3" key="1">
    <citation type="submission" date="2017-09" db="EMBL/GenBank/DDBJ databases">
        <title>Genomics of the genus Arcobacter.</title>
        <authorList>
            <person name="Perez-Cataluna A."/>
            <person name="Figueras M.J."/>
            <person name="Salas-Masso N."/>
        </authorList>
    </citation>
    <scope>NUCLEOTIDE SEQUENCE [LARGE SCALE GENOMIC DNA]</scope>
    <source>
        <strain evidence="2 3">CECT 7834</strain>
    </source>
</reference>
<protein>
    <submittedName>
        <fullName evidence="2">Ammonia monooxygenase</fullName>
    </submittedName>
</protein>
<feature type="transmembrane region" description="Helical" evidence="1">
    <location>
        <begin position="311"/>
        <end position="335"/>
    </location>
</feature>
<dbReference type="GO" id="GO:0004497">
    <property type="term" value="F:monooxygenase activity"/>
    <property type="evidence" value="ECO:0007669"/>
    <property type="project" value="UniProtKB-KW"/>
</dbReference>
<keyword evidence="1" id="KW-0472">Membrane</keyword>
<dbReference type="NCBIfam" id="TIGR03082">
    <property type="entry name" value="Gneg_AbrB_dup"/>
    <property type="match status" value="2"/>
</dbReference>
<gene>
    <name evidence="2" type="ORF">CP963_06010</name>
</gene>
<dbReference type="InterPro" id="IPR017516">
    <property type="entry name" value="AbrB_dup"/>
</dbReference>
<feature type="transmembrane region" description="Helical" evidence="1">
    <location>
        <begin position="154"/>
        <end position="171"/>
    </location>
</feature>
<feature type="transmembrane region" description="Helical" evidence="1">
    <location>
        <begin position="87"/>
        <end position="109"/>
    </location>
</feature>
<feature type="transmembrane region" description="Helical" evidence="1">
    <location>
        <begin position="183"/>
        <end position="205"/>
    </location>
</feature>
<dbReference type="RefSeq" id="WP_129013330.1">
    <property type="nucleotide sequence ID" value="NZ_CBCSEI010000007.1"/>
</dbReference>
<dbReference type="PIRSF" id="PIRSF038991">
    <property type="entry name" value="Protein_AbrB"/>
    <property type="match status" value="1"/>
</dbReference>
<keyword evidence="1" id="KW-0812">Transmembrane</keyword>
<dbReference type="EMBL" id="NXII01000006">
    <property type="protein sequence ID" value="RXI41660.1"/>
    <property type="molecule type" value="Genomic_DNA"/>
</dbReference>
<feature type="transmembrane region" description="Helical" evidence="1">
    <location>
        <begin position="239"/>
        <end position="258"/>
    </location>
</feature>
<dbReference type="PANTHER" id="PTHR38457:SF1">
    <property type="entry name" value="REGULATOR ABRB-RELATED"/>
    <property type="match status" value="1"/>
</dbReference>
<accession>A0AA94JWJ8</accession>
<keyword evidence="2" id="KW-0560">Oxidoreductase</keyword>
<name>A0AA94JWJ8_9BACT</name>
<evidence type="ECO:0000313" key="2">
    <source>
        <dbReference type="EMBL" id="RXI41660.1"/>
    </source>
</evidence>
<feature type="transmembrane region" description="Helical" evidence="1">
    <location>
        <begin position="270"/>
        <end position="291"/>
    </location>
</feature>